<evidence type="ECO:0000313" key="8">
    <source>
        <dbReference type="EMBL" id="WOG97447.1"/>
    </source>
</evidence>
<evidence type="ECO:0000256" key="3">
    <source>
        <dbReference type="ARBA" id="ARBA00023015"/>
    </source>
</evidence>
<dbReference type="InterPro" id="IPR036955">
    <property type="entry name" value="AP2/ERF_dom_sf"/>
</dbReference>
<sequence>MDSQINYSPCPYSWEELYHQSFFPSHRDDYQHSTRDDGSSMFGTFSDQEPKGSSDTYEEEVIVKGQQEDAELADEIKNEEKRYIGVRKRPWGKFAAEIRDSTRNGRRVWLGTFDSEEEAAVVYDQAAYLMRGSLAHLNFSVKRVQDSLREVKYRCKQGCSPAEALKESHKLRNKTKKKTGSCSDIKQGNNNNNNNNMLVFQDLGADLLEELLAKSASSSTSF</sequence>
<accession>A0A165XSX0</accession>
<dbReference type="InterPro" id="IPR044808">
    <property type="entry name" value="ERF_plant"/>
</dbReference>
<keyword evidence="6" id="KW-0539">Nucleus</keyword>
<evidence type="ECO:0000256" key="1">
    <source>
        <dbReference type="ARBA" id="ARBA00004123"/>
    </source>
</evidence>
<name>A0A165XSX0_DAUCS</name>
<dbReference type="GO" id="GO:0003700">
    <property type="term" value="F:DNA-binding transcription factor activity"/>
    <property type="evidence" value="ECO:0007669"/>
    <property type="project" value="InterPro"/>
</dbReference>
<dbReference type="SMART" id="SM00380">
    <property type="entry name" value="AP2"/>
    <property type="match status" value="1"/>
</dbReference>
<keyword evidence="3" id="KW-0805">Transcription regulation</keyword>
<comment type="subcellular location">
    <subcellularLocation>
        <location evidence="1">Nucleus</location>
    </subcellularLocation>
</comment>
<dbReference type="OrthoDB" id="670255at2759"/>
<dbReference type="EMBL" id="CP093346">
    <property type="protein sequence ID" value="WOG97447.1"/>
    <property type="molecule type" value="Genomic_DNA"/>
</dbReference>
<dbReference type="CDD" id="cd00018">
    <property type="entry name" value="AP2"/>
    <property type="match status" value="1"/>
</dbReference>
<feature type="region of interest" description="Disordered" evidence="7">
    <location>
        <begin position="28"/>
        <end position="57"/>
    </location>
</feature>
<reference evidence="8" key="1">
    <citation type="journal article" date="2016" name="Nat. Genet.">
        <title>A high-quality carrot genome assembly provides new insights into carotenoid accumulation and asterid genome evolution.</title>
        <authorList>
            <person name="Iorizzo M."/>
            <person name="Ellison S."/>
            <person name="Senalik D."/>
            <person name="Zeng P."/>
            <person name="Satapoomin P."/>
            <person name="Huang J."/>
            <person name="Bowman M."/>
            <person name="Iovene M."/>
            <person name="Sanseverino W."/>
            <person name="Cavagnaro P."/>
            <person name="Yildiz M."/>
            <person name="Macko-Podgorni A."/>
            <person name="Moranska E."/>
            <person name="Grzebelus E."/>
            <person name="Grzebelus D."/>
            <person name="Ashrafi H."/>
            <person name="Zheng Z."/>
            <person name="Cheng S."/>
            <person name="Spooner D."/>
            <person name="Van Deynze A."/>
            <person name="Simon P."/>
        </authorList>
    </citation>
    <scope>NUCLEOTIDE SEQUENCE</scope>
    <source>
        <tissue evidence="8">Leaf</tissue>
    </source>
</reference>
<dbReference type="GO" id="GO:0005634">
    <property type="term" value="C:nucleus"/>
    <property type="evidence" value="ECO:0007669"/>
    <property type="project" value="UniProtKB-SubCell"/>
</dbReference>
<dbReference type="FunFam" id="3.30.730.10:FF:000001">
    <property type="entry name" value="Ethylene-responsive transcription factor 2"/>
    <property type="match status" value="1"/>
</dbReference>
<dbReference type="Gene3D" id="3.30.730.10">
    <property type="entry name" value="AP2/ERF domain"/>
    <property type="match status" value="1"/>
</dbReference>
<evidence type="ECO:0000256" key="2">
    <source>
        <dbReference type="ARBA" id="ARBA00022821"/>
    </source>
</evidence>
<dbReference type="GO" id="GO:0006952">
    <property type="term" value="P:defense response"/>
    <property type="evidence" value="ECO:0007669"/>
    <property type="project" value="UniProtKB-KW"/>
</dbReference>
<feature type="compositionally biased region" description="Basic and acidic residues" evidence="7">
    <location>
        <begin position="28"/>
        <end position="38"/>
    </location>
</feature>
<gene>
    <name evidence="8" type="ORF">DCAR_0416787</name>
</gene>
<keyword evidence="2" id="KW-0611">Plant defense</keyword>
<dbReference type="Gramene" id="KZM98487">
    <property type="protein sequence ID" value="KZM98487"/>
    <property type="gene ID" value="DCAR_014151"/>
</dbReference>
<dbReference type="Proteomes" id="UP000077755">
    <property type="component" value="Chromosome 4"/>
</dbReference>
<dbReference type="PANTHER" id="PTHR31190">
    <property type="entry name" value="DNA-BINDING DOMAIN"/>
    <property type="match status" value="1"/>
</dbReference>
<keyword evidence="4" id="KW-0238">DNA-binding</keyword>
<dbReference type="InterPro" id="IPR001471">
    <property type="entry name" value="AP2/ERF_dom"/>
</dbReference>
<feature type="region of interest" description="Disordered" evidence="7">
    <location>
        <begin position="168"/>
        <end position="195"/>
    </location>
</feature>
<dbReference type="PRINTS" id="PR00367">
    <property type="entry name" value="ETHRSPELEMNT"/>
</dbReference>
<evidence type="ECO:0000256" key="6">
    <source>
        <dbReference type="ARBA" id="ARBA00023242"/>
    </source>
</evidence>
<evidence type="ECO:0000313" key="9">
    <source>
        <dbReference type="Proteomes" id="UP000077755"/>
    </source>
</evidence>
<dbReference type="InterPro" id="IPR016177">
    <property type="entry name" value="DNA-bd_dom_sf"/>
</dbReference>
<evidence type="ECO:0000256" key="5">
    <source>
        <dbReference type="ARBA" id="ARBA00023163"/>
    </source>
</evidence>
<dbReference type="AlphaFoldDB" id="A0A165XSX0"/>
<keyword evidence="5" id="KW-0804">Transcription</keyword>
<proteinExistence type="predicted"/>
<dbReference type="GO" id="GO:0003677">
    <property type="term" value="F:DNA binding"/>
    <property type="evidence" value="ECO:0007669"/>
    <property type="project" value="UniProtKB-KW"/>
</dbReference>
<organism evidence="8 9">
    <name type="scientific">Daucus carota subsp. sativus</name>
    <name type="common">Carrot</name>
    <dbReference type="NCBI Taxonomy" id="79200"/>
    <lineage>
        <taxon>Eukaryota</taxon>
        <taxon>Viridiplantae</taxon>
        <taxon>Streptophyta</taxon>
        <taxon>Embryophyta</taxon>
        <taxon>Tracheophyta</taxon>
        <taxon>Spermatophyta</taxon>
        <taxon>Magnoliopsida</taxon>
        <taxon>eudicotyledons</taxon>
        <taxon>Gunneridae</taxon>
        <taxon>Pentapetalae</taxon>
        <taxon>asterids</taxon>
        <taxon>campanulids</taxon>
        <taxon>Apiales</taxon>
        <taxon>Apiaceae</taxon>
        <taxon>Apioideae</taxon>
        <taxon>Scandiceae</taxon>
        <taxon>Daucinae</taxon>
        <taxon>Daucus</taxon>
        <taxon>Daucus sect. Daucus</taxon>
    </lineage>
</organism>
<dbReference type="PANTHER" id="PTHR31190:SF72">
    <property type="entry name" value="AP2 DOMAIN CONTAINING PROTEIN, EXPRESSED"/>
    <property type="match status" value="1"/>
</dbReference>
<dbReference type="Pfam" id="PF00847">
    <property type="entry name" value="AP2"/>
    <property type="match status" value="1"/>
</dbReference>
<evidence type="ECO:0000256" key="4">
    <source>
        <dbReference type="ARBA" id="ARBA00023125"/>
    </source>
</evidence>
<reference evidence="8" key="2">
    <citation type="submission" date="2022-03" db="EMBL/GenBank/DDBJ databases">
        <title>Draft title - Genomic analysis of global carrot germplasm unveils the trajectory of domestication and the origin of high carotenoid orange carrot.</title>
        <authorList>
            <person name="Iorizzo M."/>
            <person name="Ellison S."/>
            <person name="Senalik D."/>
            <person name="Macko-Podgorni A."/>
            <person name="Grzebelus D."/>
            <person name="Bostan H."/>
            <person name="Rolling W."/>
            <person name="Curaba J."/>
            <person name="Simon P."/>
        </authorList>
    </citation>
    <scope>NUCLEOTIDE SEQUENCE</scope>
    <source>
        <tissue evidence="8">Leaf</tissue>
    </source>
</reference>
<dbReference type="PROSITE" id="PS51032">
    <property type="entry name" value="AP2_ERF"/>
    <property type="match status" value="1"/>
</dbReference>
<dbReference type="SUPFAM" id="SSF54171">
    <property type="entry name" value="DNA-binding domain"/>
    <property type="match status" value="1"/>
</dbReference>
<evidence type="ECO:0000256" key="7">
    <source>
        <dbReference type="SAM" id="MobiDB-lite"/>
    </source>
</evidence>
<dbReference type="KEGG" id="dcr:108217373"/>
<keyword evidence="9" id="KW-1185">Reference proteome</keyword>
<feature type="compositionally biased region" description="Polar residues" evidence="7">
    <location>
        <begin position="41"/>
        <end position="55"/>
    </location>
</feature>
<protein>
    <submittedName>
        <fullName evidence="8">Uncharacterized protein</fullName>
    </submittedName>
</protein>
<dbReference type="GO" id="GO:0009873">
    <property type="term" value="P:ethylene-activated signaling pathway"/>
    <property type="evidence" value="ECO:0007669"/>
    <property type="project" value="InterPro"/>
</dbReference>